<name>A0ABU3WUB2_9NOCA</name>
<reference evidence="1 2" key="1">
    <citation type="submission" date="2019-10" db="EMBL/GenBank/DDBJ databases">
        <title>Draft Genome Assembly of Rhodococcus zopfii DSM44189.</title>
        <authorList>
            <person name="Sutton J.M."/>
            <person name="Akob D.M."/>
            <person name="Bushman T.J."/>
        </authorList>
    </citation>
    <scope>NUCLEOTIDE SEQUENCE [LARGE SCALE GENOMIC DNA]</scope>
    <source>
        <strain evidence="1 2">DSM 44189</strain>
    </source>
</reference>
<accession>A0ABU3WUB2</accession>
<keyword evidence="2" id="KW-1185">Reference proteome</keyword>
<protein>
    <submittedName>
        <fullName evidence="1">Uncharacterized protein</fullName>
    </submittedName>
</protein>
<proteinExistence type="predicted"/>
<comment type="caution">
    <text evidence="1">The sequence shown here is derived from an EMBL/GenBank/DDBJ whole genome shotgun (WGS) entry which is preliminary data.</text>
</comment>
<gene>
    <name evidence="1" type="ORF">F8M49_23440</name>
</gene>
<evidence type="ECO:0000313" key="2">
    <source>
        <dbReference type="Proteomes" id="UP001275440"/>
    </source>
</evidence>
<organism evidence="1 2">
    <name type="scientific">Rhodococcus zopfii</name>
    <dbReference type="NCBI Taxonomy" id="43772"/>
    <lineage>
        <taxon>Bacteria</taxon>
        <taxon>Bacillati</taxon>
        <taxon>Actinomycetota</taxon>
        <taxon>Actinomycetes</taxon>
        <taxon>Mycobacteriales</taxon>
        <taxon>Nocardiaceae</taxon>
        <taxon>Rhodococcus</taxon>
    </lineage>
</organism>
<evidence type="ECO:0000313" key="1">
    <source>
        <dbReference type="EMBL" id="MDV2477601.1"/>
    </source>
</evidence>
<dbReference type="Proteomes" id="UP001275440">
    <property type="component" value="Unassembled WGS sequence"/>
</dbReference>
<sequence length="104" mass="11827">MPQRLRIDRGFTIGAGAVQCWTWNWHGEPDADRGPVLFVADPKDVPPQRVVLVTYDIAKCRAGPNEPYPSEVFYEFKIRNDSNITVAFRLEIVLLDDLPVRDTA</sequence>
<dbReference type="EMBL" id="WBMO01000005">
    <property type="protein sequence ID" value="MDV2477601.1"/>
    <property type="molecule type" value="Genomic_DNA"/>
</dbReference>